<feature type="repeat" description="TPR" evidence="6">
    <location>
        <begin position="385"/>
        <end position="418"/>
    </location>
</feature>
<evidence type="ECO:0000256" key="1">
    <source>
        <dbReference type="ARBA" id="ARBA00004123"/>
    </source>
</evidence>
<keyword evidence="4 6" id="KW-0802">TPR repeat</keyword>
<feature type="region of interest" description="Disordered" evidence="7">
    <location>
        <begin position="155"/>
        <end position="303"/>
    </location>
</feature>
<protein>
    <submittedName>
        <fullName evidence="8">Nuclear autoantigenic sperm protein</fullName>
    </submittedName>
</protein>
<comment type="subcellular location">
    <subcellularLocation>
        <location evidence="1">Nucleus</location>
    </subcellularLocation>
</comment>
<dbReference type="PANTHER" id="PTHR15081">
    <property type="entry name" value="NUCLEAR AUTOANTIGENIC SPERM PROTEIN NASP -RELATED"/>
    <property type="match status" value="1"/>
</dbReference>
<dbReference type="Gene3D" id="1.25.40.10">
    <property type="entry name" value="Tetratricopeptide repeat domain"/>
    <property type="match status" value="1"/>
</dbReference>
<dbReference type="GO" id="GO:0034080">
    <property type="term" value="P:CENP-A containing chromatin assembly"/>
    <property type="evidence" value="ECO:0007669"/>
    <property type="project" value="TreeGrafter"/>
</dbReference>
<keyword evidence="5" id="KW-0539">Nucleus</keyword>
<keyword evidence="3" id="KW-0677">Repeat</keyword>
<organism evidence="8">
    <name type="scientific">Daphnia magna</name>
    <dbReference type="NCBI Taxonomy" id="35525"/>
    <lineage>
        <taxon>Eukaryota</taxon>
        <taxon>Metazoa</taxon>
        <taxon>Ecdysozoa</taxon>
        <taxon>Arthropoda</taxon>
        <taxon>Crustacea</taxon>
        <taxon>Branchiopoda</taxon>
        <taxon>Diplostraca</taxon>
        <taxon>Cladocera</taxon>
        <taxon>Anomopoda</taxon>
        <taxon>Daphniidae</taxon>
        <taxon>Daphnia</taxon>
    </lineage>
</organism>
<evidence type="ECO:0000256" key="6">
    <source>
        <dbReference type="PROSITE-ProRule" id="PRU00339"/>
    </source>
</evidence>
<evidence type="ECO:0000313" key="9">
    <source>
        <dbReference type="EMBL" id="KZS18907.1"/>
    </source>
</evidence>
<evidence type="ECO:0000256" key="2">
    <source>
        <dbReference type="ARBA" id="ARBA00008402"/>
    </source>
</evidence>
<feature type="compositionally biased region" description="Basic and acidic residues" evidence="7">
    <location>
        <begin position="194"/>
        <end position="229"/>
    </location>
</feature>
<dbReference type="OrthoDB" id="5587616at2759"/>
<dbReference type="GO" id="GO:0005654">
    <property type="term" value="C:nucleoplasm"/>
    <property type="evidence" value="ECO:0007669"/>
    <property type="project" value="TreeGrafter"/>
</dbReference>
<evidence type="ECO:0000313" key="8">
    <source>
        <dbReference type="EMBL" id="JAN38629.1"/>
    </source>
</evidence>
<evidence type="ECO:0000256" key="4">
    <source>
        <dbReference type="ARBA" id="ARBA00022803"/>
    </source>
</evidence>
<accession>A0A0N8E6U5</accession>
<evidence type="ECO:0000256" key="5">
    <source>
        <dbReference type="ARBA" id="ARBA00023242"/>
    </source>
</evidence>
<sequence length="552" mass="60063">MSLCARPRSLEPSAILLLTHLPTYQVVIQLLCISNGFFVYSFIAFEISALENKMADIPSTADGTLTETATASGAVESSSKKEQITEIAMNLLVQGRRHLLVSDIPSAIAALAESSQLLVEQYGEFADECAESYYYYGMALLEMARTNTDVLGDAVEGEKEGEDSSESEDEENGDDEDESEEEEEEKVANGEMKTNGEAEKSVESECKENADGSKEGKSSSEDAEAKIEPKEEDEDKTGDVEMKDKSSEQTKENNSELNSGRKALEDIDGKTEDKVVSKPKNESKGKSLKAAGSATEDKVDSADEDITADEVSNLQLAWEVFELAKNIYQRKAETDPLAKPKLADALIRLAEVAIESENYASAIEDLQKCLEIQKASFPADSRSLAETHYQLGVAYTFTTEFKEAVNSFESAASVIQLRIENLKNPVEKKPSMEEPKNLFHTIEGEIEELETLLPDIREKIADTIDLEKEALRKLAENGSCEPGTSTNSTAENGSMETEVAVTSGESPNAGKPATDITHLIRKKRKPDENSETEASAAKKICPGVAVADAAVV</sequence>
<evidence type="ECO:0000313" key="10">
    <source>
        <dbReference type="Proteomes" id="UP000076858"/>
    </source>
</evidence>
<feature type="compositionally biased region" description="Polar residues" evidence="7">
    <location>
        <begin position="482"/>
        <end position="495"/>
    </location>
</feature>
<dbReference type="InterPro" id="IPR011990">
    <property type="entry name" value="TPR-like_helical_dom_sf"/>
</dbReference>
<gene>
    <name evidence="9" type="ORF">APZ42_014819</name>
</gene>
<dbReference type="PROSITE" id="PS50005">
    <property type="entry name" value="TPR"/>
    <property type="match status" value="2"/>
</dbReference>
<feature type="repeat" description="TPR" evidence="6">
    <location>
        <begin position="343"/>
        <end position="376"/>
    </location>
</feature>
<keyword evidence="10" id="KW-1185">Reference proteome</keyword>
<evidence type="ECO:0000256" key="3">
    <source>
        <dbReference type="ARBA" id="ARBA00022737"/>
    </source>
</evidence>
<dbReference type="GO" id="GO:0006335">
    <property type="term" value="P:DNA replication-dependent chromatin assembly"/>
    <property type="evidence" value="ECO:0007669"/>
    <property type="project" value="TreeGrafter"/>
</dbReference>
<feature type="compositionally biased region" description="Basic and acidic residues" evidence="7">
    <location>
        <begin position="262"/>
        <end position="285"/>
    </location>
</feature>
<dbReference type="STRING" id="35525.A0A0N8E6U5"/>
<feature type="compositionally biased region" description="Basic and acidic residues" evidence="7">
    <location>
        <begin position="237"/>
        <end position="254"/>
    </location>
</feature>
<dbReference type="PANTHER" id="PTHR15081:SF1">
    <property type="entry name" value="NUCLEAR AUTOANTIGENIC SPERM PROTEIN"/>
    <property type="match status" value="1"/>
</dbReference>
<evidence type="ECO:0000256" key="7">
    <source>
        <dbReference type="SAM" id="MobiDB-lite"/>
    </source>
</evidence>
<comment type="similarity">
    <text evidence="2">Belongs to the NASP family.</text>
</comment>
<dbReference type="Pfam" id="PF13424">
    <property type="entry name" value="TPR_12"/>
    <property type="match status" value="1"/>
</dbReference>
<dbReference type="FunFam" id="1.25.40.10:FF:001598">
    <property type="entry name" value="Uncharacterized protein"/>
    <property type="match status" value="1"/>
</dbReference>
<reference evidence="8" key="1">
    <citation type="submission" date="2015-10" db="EMBL/GenBank/DDBJ databases">
        <title>EvidentialGene: Evidence-directed Construction of Complete mRNA Transcriptomes without Genomes.</title>
        <authorList>
            <person name="Gilbert D.G."/>
        </authorList>
    </citation>
    <scope>NUCLEOTIDE SEQUENCE</scope>
</reference>
<feature type="compositionally biased region" description="Acidic residues" evidence="7">
    <location>
        <begin position="159"/>
        <end position="185"/>
    </location>
</feature>
<dbReference type="SUPFAM" id="SSF48452">
    <property type="entry name" value="TPR-like"/>
    <property type="match status" value="1"/>
</dbReference>
<dbReference type="InterPro" id="IPR051730">
    <property type="entry name" value="NASP-like"/>
</dbReference>
<dbReference type="EMBL" id="GDIQ01056108">
    <property type="protein sequence ID" value="JAN38629.1"/>
    <property type="molecule type" value="Transcribed_RNA"/>
</dbReference>
<feature type="region of interest" description="Disordered" evidence="7">
    <location>
        <begin position="475"/>
        <end position="539"/>
    </location>
</feature>
<dbReference type="AlphaFoldDB" id="A0A0N8E6U5"/>
<dbReference type="EMBL" id="LRGB01000510">
    <property type="protein sequence ID" value="KZS18907.1"/>
    <property type="molecule type" value="Genomic_DNA"/>
</dbReference>
<dbReference type="Proteomes" id="UP000076858">
    <property type="component" value="Unassembled WGS sequence"/>
</dbReference>
<name>A0A0N8E6U5_9CRUS</name>
<dbReference type="GO" id="GO:0042393">
    <property type="term" value="F:histone binding"/>
    <property type="evidence" value="ECO:0007669"/>
    <property type="project" value="TreeGrafter"/>
</dbReference>
<proteinExistence type="inferred from homology"/>
<dbReference type="InterPro" id="IPR019734">
    <property type="entry name" value="TPR_rpt"/>
</dbReference>
<dbReference type="SMART" id="SM00028">
    <property type="entry name" value="TPR"/>
    <property type="match status" value="2"/>
</dbReference>
<reference evidence="9 10" key="2">
    <citation type="submission" date="2016-03" db="EMBL/GenBank/DDBJ databases">
        <title>EvidentialGene: Evidence-directed Construction of Genes on Genomes.</title>
        <authorList>
            <person name="Gilbert D.G."/>
            <person name="Choi J.-H."/>
            <person name="Mockaitis K."/>
            <person name="Colbourne J."/>
            <person name="Pfrender M."/>
        </authorList>
    </citation>
    <scope>NUCLEOTIDE SEQUENCE [LARGE SCALE GENOMIC DNA]</scope>
    <source>
        <strain evidence="9 10">Xinb3</strain>
        <tissue evidence="9">Complete organism</tissue>
    </source>
</reference>